<reference evidence="1 2" key="2">
    <citation type="journal article" date="2024" name="Int. J. Syst. Evol. Microbiol.">
        <title>Promethearchaeum syntrophicum gen. nov., sp. nov., an anaerobic, obligately syntrophic archaeon, the first isolate of the lineage 'Asgard' archaea, and proposal of the new archaeal phylum Promethearchaeota phyl. nov. and kingdom Promethearchaeati regn. nov.</title>
        <authorList>
            <person name="Imachi H."/>
            <person name="Nobu M.K."/>
            <person name="Kato S."/>
            <person name="Takaki Y."/>
            <person name="Miyazaki M."/>
            <person name="Miyata M."/>
            <person name="Ogawara M."/>
            <person name="Saito Y."/>
            <person name="Sakai S."/>
            <person name="Tahara Y.O."/>
            <person name="Takano Y."/>
            <person name="Tasumi E."/>
            <person name="Uematsu K."/>
            <person name="Yoshimura T."/>
            <person name="Itoh T."/>
            <person name="Ohkuma M."/>
            <person name="Takai K."/>
        </authorList>
    </citation>
    <scope>NUCLEOTIDE SEQUENCE [LARGE SCALE GENOMIC DNA]</scope>
    <source>
        <strain evidence="1 2">MK-D1</strain>
    </source>
</reference>
<dbReference type="EMBL" id="CP042905">
    <property type="protein sequence ID" value="XDF89285.1"/>
    <property type="molecule type" value="Genomic_DNA"/>
</dbReference>
<protein>
    <submittedName>
        <fullName evidence="1">Uncharacterized protein</fullName>
    </submittedName>
</protein>
<reference evidence="1 2" key="1">
    <citation type="journal article" date="2020" name="Nature">
        <title>Isolation of an archaeon at the prokaryote-eukaryote interface.</title>
        <authorList>
            <person name="Imachi H."/>
            <person name="Nobu M.K."/>
            <person name="Nakahara N."/>
            <person name="Morono Y."/>
            <person name="Ogawara M."/>
            <person name="Takaki Y."/>
            <person name="Takano Y."/>
            <person name="Uematsu K."/>
            <person name="Ikuta T."/>
            <person name="Ito M."/>
            <person name="Matsui Y."/>
            <person name="Miyazaki M."/>
            <person name="Murata K."/>
            <person name="Saito Y."/>
            <person name="Sakai S."/>
            <person name="Song C."/>
            <person name="Tasumi E."/>
            <person name="Yamanaka Y."/>
            <person name="Yamaguchi T."/>
            <person name="Kamagata Y."/>
            <person name="Tamaki H."/>
            <person name="Takai K."/>
        </authorList>
    </citation>
    <scope>NUCLEOTIDE SEQUENCE [LARGE SCALE GENOMIC DNA]</scope>
    <source>
        <strain evidence="1 2">MK-D1</strain>
    </source>
</reference>
<gene>
    <name evidence="1" type="ORF">DSAG12_04265</name>
</gene>
<accession>A0AC61ZTZ2</accession>
<evidence type="ECO:0000313" key="2">
    <source>
        <dbReference type="Proteomes" id="UP000321408"/>
    </source>
</evidence>
<dbReference type="Proteomes" id="UP000321408">
    <property type="component" value="Chromosome"/>
</dbReference>
<name>A0AC61ZTZ2_9ARCH</name>
<organism evidence="1 2">
    <name type="scientific">Promethearchaeum syntrophicum</name>
    <dbReference type="NCBI Taxonomy" id="2594042"/>
    <lineage>
        <taxon>Archaea</taxon>
        <taxon>Promethearchaeati</taxon>
        <taxon>Promethearchaeota</taxon>
        <taxon>Promethearchaeia</taxon>
        <taxon>Promethearchaeales</taxon>
        <taxon>Promethearchaeaceae</taxon>
        <taxon>Promethearchaeum</taxon>
    </lineage>
</organism>
<sequence length="68" mass="8200">MNKPTKINTFETYKSTYFCVSTIFSQFYSFCNSANYPEFPFSRFQHLSPAELRRGQRFTTFLTNKLRY</sequence>
<proteinExistence type="predicted"/>
<evidence type="ECO:0000313" key="1">
    <source>
        <dbReference type="EMBL" id="XDF89285.1"/>
    </source>
</evidence>
<keyword evidence="2" id="KW-1185">Reference proteome</keyword>